<dbReference type="EMBL" id="JAVDQT010000001">
    <property type="protein sequence ID" value="MDR6431243.1"/>
    <property type="molecule type" value="Genomic_DNA"/>
</dbReference>
<proteinExistence type="predicted"/>
<organism evidence="1 2">
    <name type="scientific">Brucella pseudogrignonensis</name>
    <dbReference type="NCBI Taxonomy" id="419475"/>
    <lineage>
        <taxon>Bacteria</taxon>
        <taxon>Pseudomonadati</taxon>
        <taxon>Pseudomonadota</taxon>
        <taxon>Alphaproteobacteria</taxon>
        <taxon>Hyphomicrobiales</taxon>
        <taxon>Brucellaceae</taxon>
        <taxon>Brucella/Ochrobactrum group</taxon>
        <taxon>Brucella</taxon>
    </lineage>
</organism>
<keyword evidence="2" id="KW-1185">Reference proteome</keyword>
<comment type="caution">
    <text evidence="1">The sequence shown here is derived from an EMBL/GenBank/DDBJ whole genome shotgun (WGS) entry which is preliminary data.</text>
</comment>
<accession>A0ABU1M5B2</accession>
<dbReference type="Proteomes" id="UP001184614">
    <property type="component" value="Unassembled WGS sequence"/>
</dbReference>
<name>A0ABU1M5B2_9HYPH</name>
<gene>
    <name evidence="1" type="ORF">J2782_000948</name>
</gene>
<evidence type="ECO:0000313" key="1">
    <source>
        <dbReference type="EMBL" id="MDR6431243.1"/>
    </source>
</evidence>
<reference evidence="1 2" key="1">
    <citation type="submission" date="2023-07" db="EMBL/GenBank/DDBJ databases">
        <title>Sorghum-associated microbial communities from plants grown in Nebraska, USA.</title>
        <authorList>
            <person name="Schachtman D."/>
        </authorList>
    </citation>
    <scope>NUCLEOTIDE SEQUENCE [LARGE SCALE GENOMIC DNA]</scope>
    <source>
        <strain evidence="1 2">DS1730</strain>
    </source>
</reference>
<protein>
    <submittedName>
        <fullName evidence="1">Uncharacterized protein</fullName>
    </submittedName>
</protein>
<sequence length="116" mass="12982">MNFDDDSRDGILFRFWIRAASFPGGFPSDLMRALKDCLTPEDYRRALTELAKAKGVNLPPHEPTTKLIEMAGQSSKELREALLYVLDGTEAHDFPSNFGITEAKGRELRKLAGLPE</sequence>
<evidence type="ECO:0000313" key="2">
    <source>
        <dbReference type="Proteomes" id="UP001184614"/>
    </source>
</evidence>
<dbReference type="RefSeq" id="WP_310010441.1">
    <property type="nucleotide sequence ID" value="NZ_JAVDQT010000001.1"/>
</dbReference>